<accession>A0ACB7ZTK6</accession>
<keyword evidence="2" id="KW-1185">Reference proteome</keyword>
<reference evidence="1" key="1">
    <citation type="journal article" date="2021" name="New Phytol.">
        <title>Evolutionary innovations through gain and loss of genes in the ectomycorrhizal Boletales.</title>
        <authorList>
            <person name="Wu G."/>
            <person name="Miyauchi S."/>
            <person name="Morin E."/>
            <person name="Kuo A."/>
            <person name="Drula E."/>
            <person name="Varga T."/>
            <person name="Kohler A."/>
            <person name="Feng B."/>
            <person name="Cao Y."/>
            <person name="Lipzen A."/>
            <person name="Daum C."/>
            <person name="Hundley H."/>
            <person name="Pangilinan J."/>
            <person name="Johnson J."/>
            <person name="Barry K."/>
            <person name="LaButti K."/>
            <person name="Ng V."/>
            <person name="Ahrendt S."/>
            <person name="Min B."/>
            <person name="Choi I.G."/>
            <person name="Park H."/>
            <person name="Plett J.M."/>
            <person name="Magnuson J."/>
            <person name="Spatafora J.W."/>
            <person name="Nagy L.G."/>
            <person name="Henrissat B."/>
            <person name="Grigoriev I.V."/>
            <person name="Yang Z.L."/>
            <person name="Xu J."/>
            <person name="Martin F.M."/>
        </authorList>
    </citation>
    <scope>NUCLEOTIDE SEQUENCE</scope>
    <source>
        <strain evidence="1">ATCC 28755</strain>
    </source>
</reference>
<sequence length="471" mass="51228">MDCLTDIADDPELHLSADAYSAEHERSNPAPYAVGVLRLDEFMDILPPLPANNTSLEDLFAAAAPHSEDFLAGDTLSHSPVGDIRDQIPSQVGRAPPEFSVSRATRRSGRDGSVSGFRNLYESSEPLQIALSGAGSRRTSRIGTSDYQSVLSGVDIASSAGITGSVDDSIITGVSLTASQGVIFPLPTFYQRNLTCEQREKLPKVYLTKAQTDKIWGVAKYAITAEAFVDEALFPDGADADKRALRALRNEFARLYPGKVDALSLSELHIISKATLETAKSHAKTGVISSLVARLTDSVEPKVDSKKRNDFSALVDLGDIRFGLFKLKDGNPPTAAVVSERALNLLSTRWFLGNDEHFMCDENFQTLAMEAFYERADSIARRFPDLFQTACPKKAIVAIALVAIFYRRRSGGFERNNGKAWIATAKQHEAEISAALEEKLRNDPVVRANFNAMLTRIPSISILSSAAIASV</sequence>
<gene>
    <name evidence="1" type="ORF">BJ138DRAFT_1119360</name>
</gene>
<evidence type="ECO:0000313" key="2">
    <source>
        <dbReference type="Proteomes" id="UP000790377"/>
    </source>
</evidence>
<dbReference type="EMBL" id="MU268455">
    <property type="protein sequence ID" value="KAH7904494.1"/>
    <property type="molecule type" value="Genomic_DNA"/>
</dbReference>
<evidence type="ECO:0000313" key="1">
    <source>
        <dbReference type="EMBL" id="KAH7904494.1"/>
    </source>
</evidence>
<protein>
    <submittedName>
        <fullName evidence="1">Uncharacterized protein</fullName>
    </submittedName>
</protein>
<comment type="caution">
    <text evidence="1">The sequence shown here is derived from an EMBL/GenBank/DDBJ whole genome shotgun (WGS) entry which is preliminary data.</text>
</comment>
<name>A0ACB7ZTK6_9AGAM</name>
<organism evidence="1 2">
    <name type="scientific">Hygrophoropsis aurantiaca</name>
    <dbReference type="NCBI Taxonomy" id="72124"/>
    <lineage>
        <taxon>Eukaryota</taxon>
        <taxon>Fungi</taxon>
        <taxon>Dikarya</taxon>
        <taxon>Basidiomycota</taxon>
        <taxon>Agaricomycotina</taxon>
        <taxon>Agaricomycetes</taxon>
        <taxon>Agaricomycetidae</taxon>
        <taxon>Boletales</taxon>
        <taxon>Coniophorineae</taxon>
        <taxon>Hygrophoropsidaceae</taxon>
        <taxon>Hygrophoropsis</taxon>
    </lineage>
</organism>
<dbReference type="Proteomes" id="UP000790377">
    <property type="component" value="Unassembled WGS sequence"/>
</dbReference>
<proteinExistence type="predicted"/>